<name>A0A1R4EIP3_9GAMM</name>
<dbReference type="Gene3D" id="1.10.4030.10">
    <property type="entry name" value="Porin chaperone SurA, peptide-binding domain"/>
    <property type="match status" value="1"/>
</dbReference>
<comment type="function">
    <text evidence="7">Chaperone involved in the correct folding and assembly of outer membrane proteins. Recognizes specific patterns of aromatic residues and the orientation of their side chains, which are found more frequently in integral outer membrane proteins. May act in both early periplasmic and late outer membrane-associated steps of protein maturation.</text>
</comment>
<dbReference type="InterPro" id="IPR015391">
    <property type="entry name" value="SurA_N"/>
</dbReference>
<keyword evidence="1 7" id="KW-0732">Signal</keyword>
<dbReference type="Pfam" id="PF13616">
    <property type="entry name" value="Rotamase_3"/>
    <property type="match status" value="1"/>
</dbReference>
<accession>A0A1R4EIP3</accession>
<dbReference type="GO" id="GO:0042277">
    <property type="term" value="F:peptide binding"/>
    <property type="evidence" value="ECO:0007669"/>
    <property type="project" value="InterPro"/>
</dbReference>
<evidence type="ECO:0000256" key="4">
    <source>
        <dbReference type="ARBA" id="ARBA00023110"/>
    </source>
</evidence>
<evidence type="ECO:0000256" key="2">
    <source>
        <dbReference type="ARBA" id="ARBA00022737"/>
    </source>
</evidence>
<dbReference type="STRING" id="1945520.A1019T_02259"/>
<comment type="catalytic activity">
    <reaction evidence="7">
        <text>[protein]-peptidylproline (omega=180) = [protein]-peptidylproline (omega=0)</text>
        <dbReference type="Rhea" id="RHEA:16237"/>
        <dbReference type="Rhea" id="RHEA-COMP:10747"/>
        <dbReference type="Rhea" id="RHEA-COMP:10748"/>
        <dbReference type="ChEBI" id="CHEBI:83833"/>
        <dbReference type="ChEBI" id="CHEBI:83834"/>
        <dbReference type="EC" id="5.2.1.8"/>
    </reaction>
</comment>
<sequence>MTALNTKHYESKHSCSQTNALGISKFSLKKLTEALLISTVVGAFSVTAQAEDKAADSATAAQSVAATNPEAATAQAPISARESSNGIIALVNDTPILKSDLATAVASAQMRIQASGQPVPSAQRLQSEVLNSLILRELQLDMVQRAGIRPSPDAVNESLARLAQAQGLTSLSELQQTLDAKQPGRYAAVRAQVIEEESLKALQKSQVSNRVRITEHDIDAFLASPEAQKLQSTEYRTIHIRIPFSDDYNRITESEKNTAMQIAQQTQELLKTTNDAQAVLTQLSSGIAKNYVAPVQGGDMGYHPASGLPTDIARQITPLEIGQVTAPQITPEGIDVVKLVDKRNSDNMIIPQWKVRHILVKTDERNSDALVEQRVNDLYEQLRRDADFAALAATYSDDPGSAGRGGDLDWVTEGQMVPEFEEMMKRTPEGDFSTPFKSQFGWHILKVEGVREKDVSDTVKRNLAREALFQRLAPQAQEDWLQELRANAYVEIFN</sequence>
<keyword evidence="6 7" id="KW-0413">Isomerase</keyword>
<evidence type="ECO:0000256" key="5">
    <source>
        <dbReference type="ARBA" id="ARBA00023186"/>
    </source>
</evidence>
<dbReference type="Gene3D" id="3.10.50.40">
    <property type="match status" value="2"/>
</dbReference>
<gene>
    <name evidence="7 9" type="primary">surA</name>
    <name evidence="9" type="ORF">A1019T_02259</name>
</gene>
<feature type="domain" description="PpiC" evidence="8">
    <location>
        <begin position="350"/>
        <end position="449"/>
    </location>
</feature>
<dbReference type="EC" id="5.2.1.8" evidence="7"/>
<dbReference type="GO" id="GO:0003755">
    <property type="term" value="F:peptidyl-prolyl cis-trans isomerase activity"/>
    <property type="evidence" value="ECO:0007669"/>
    <property type="project" value="UniProtKB-UniRule"/>
</dbReference>
<evidence type="ECO:0000313" key="10">
    <source>
        <dbReference type="Proteomes" id="UP000188169"/>
    </source>
</evidence>
<keyword evidence="3 7" id="KW-0574">Periplasm</keyword>
<dbReference type="RefSeq" id="WP_077449628.1">
    <property type="nucleotide sequence ID" value="NZ_FUGD01000134.1"/>
</dbReference>
<keyword evidence="10" id="KW-1185">Reference proteome</keyword>
<evidence type="ECO:0000256" key="1">
    <source>
        <dbReference type="ARBA" id="ARBA00022729"/>
    </source>
</evidence>
<dbReference type="GO" id="GO:0050821">
    <property type="term" value="P:protein stabilization"/>
    <property type="evidence" value="ECO:0007669"/>
    <property type="project" value="InterPro"/>
</dbReference>
<dbReference type="EMBL" id="FUGD01000134">
    <property type="protein sequence ID" value="SJM38269.1"/>
    <property type="molecule type" value="Genomic_DNA"/>
</dbReference>
<evidence type="ECO:0000256" key="6">
    <source>
        <dbReference type="ARBA" id="ARBA00023235"/>
    </source>
</evidence>
<protein>
    <recommendedName>
        <fullName evidence="7">Chaperone SurA</fullName>
    </recommendedName>
    <alternativeName>
        <fullName evidence="7">Peptidyl-prolyl cis-trans isomerase SurA</fullName>
        <shortName evidence="7">PPIase SurA</shortName>
        <ecNumber evidence="7">5.2.1.8</ecNumber>
    </alternativeName>
    <alternativeName>
        <fullName evidence="7">Rotamase SurA</fullName>
    </alternativeName>
</protein>
<dbReference type="Proteomes" id="UP000188169">
    <property type="component" value="Unassembled WGS sequence"/>
</dbReference>
<dbReference type="GO" id="GO:0006457">
    <property type="term" value="P:protein folding"/>
    <property type="evidence" value="ECO:0007669"/>
    <property type="project" value="UniProtKB-UniRule"/>
</dbReference>
<organism evidence="9 10">
    <name type="scientific">Psychrobacter pasteurii</name>
    <dbReference type="NCBI Taxonomy" id="1945520"/>
    <lineage>
        <taxon>Bacteria</taxon>
        <taxon>Pseudomonadati</taxon>
        <taxon>Pseudomonadota</taxon>
        <taxon>Gammaproteobacteria</taxon>
        <taxon>Moraxellales</taxon>
        <taxon>Moraxellaceae</taxon>
        <taxon>Psychrobacter</taxon>
    </lineage>
</organism>
<dbReference type="HAMAP" id="MF_01183">
    <property type="entry name" value="Chaperone_SurA"/>
    <property type="match status" value="1"/>
</dbReference>
<keyword evidence="5 7" id="KW-0143">Chaperone</keyword>
<dbReference type="GO" id="GO:0043165">
    <property type="term" value="P:Gram-negative-bacterium-type cell outer membrane assembly"/>
    <property type="evidence" value="ECO:0007669"/>
    <property type="project" value="InterPro"/>
</dbReference>
<dbReference type="PANTHER" id="PTHR47637">
    <property type="entry name" value="CHAPERONE SURA"/>
    <property type="match status" value="1"/>
</dbReference>
<dbReference type="InterPro" id="IPR046357">
    <property type="entry name" value="PPIase_dom_sf"/>
</dbReference>
<dbReference type="SUPFAM" id="SSF109998">
    <property type="entry name" value="Triger factor/SurA peptide-binding domain-like"/>
    <property type="match status" value="1"/>
</dbReference>
<dbReference type="Pfam" id="PF09312">
    <property type="entry name" value="SurA_N"/>
    <property type="match status" value="1"/>
</dbReference>
<dbReference type="InterPro" id="IPR027304">
    <property type="entry name" value="Trigger_fact/SurA_dom_sf"/>
</dbReference>
<dbReference type="InterPro" id="IPR050280">
    <property type="entry name" value="OMP_Chaperone_SurA"/>
</dbReference>
<comment type="subcellular location">
    <subcellularLocation>
        <location evidence="7">Periplasm</location>
    </subcellularLocation>
    <text evidence="7">Is capable of associating with the outer membrane.</text>
</comment>
<evidence type="ECO:0000256" key="3">
    <source>
        <dbReference type="ARBA" id="ARBA00022764"/>
    </source>
</evidence>
<evidence type="ECO:0000259" key="8">
    <source>
        <dbReference type="PROSITE" id="PS50198"/>
    </source>
</evidence>
<dbReference type="GO" id="GO:0030288">
    <property type="term" value="C:outer membrane-bounded periplasmic space"/>
    <property type="evidence" value="ECO:0007669"/>
    <property type="project" value="InterPro"/>
</dbReference>
<proteinExistence type="inferred from homology"/>
<evidence type="ECO:0000256" key="7">
    <source>
        <dbReference type="HAMAP-Rule" id="MF_01183"/>
    </source>
</evidence>
<dbReference type="InterPro" id="IPR000297">
    <property type="entry name" value="PPIase_PpiC"/>
</dbReference>
<dbReference type="GO" id="GO:0051082">
    <property type="term" value="F:unfolded protein binding"/>
    <property type="evidence" value="ECO:0007669"/>
    <property type="project" value="UniProtKB-UniRule"/>
</dbReference>
<evidence type="ECO:0000313" key="9">
    <source>
        <dbReference type="EMBL" id="SJM38269.1"/>
    </source>
</evidence>
<dbReference type="PROSITE" id="PS50198">
    <property type="entry name" value="PPIC_PPIASE_2"/>
    <property type="match status" value="2"/>
</dbReference>
<dbReference type="SUPFAM" id="SSF54534">
    <property type="entry name" value="FKBP-like"/>
    <property type="match status" value="2"/>
</dbReference>
<keyword evidence="4 7" id="KW-0697">Rotamase</keyword>
<reference evidence="10" key="1">
    <citation type="submission" date="2017-02" db="EMBL/GenBank/DDBJ databases">
        <authorList>
            <person name="Mornico D."/>
        </authorList>
    </citation>
    <scope>NUCLEOTIDE SEQUENCE [LARGE SCALE GENOMIC DNA]</scope>
</reference>
<comment type="domain">
    <text evidence="7">The PPIase activity resides only in the second parvulin domain. The N-terminal region and the C-terminal tail are necessary and sufficient for the chaperone activity of SurA. The PPIase activity is dispensable for SurA to function as a chaperone. The N-terminal region and the C-terminal tail are also required for porin recognition.</text>
</comment>
<dbReference type="PANTHER" id="PTHR47637:SF1">
    <property type="entry name" value="CHAPERONE SURA"/>
    <property type="match status" value="1"/>
</dbReference>
<dbReference type="AlphaFoldDB" id="A0A1R4EIP3"/>
<feature type="domain" description="PpiC" evidence="8">
    <location>
        <begin position="232"/>
        <end position="341"/>
    </location>
</feature>
<dbReference type="InterPro" id="IPR023034">
    <property type="entry name" value="PPIase_SurA"/>
</dbReference>
<keyword evidence="2 7" id="KW-0677">Repeat</keyword>